<protein>
    <submittedName>
        <fullName evidence="2">Uncharacterized protein</fullName>
    </submittedName>
</protein>
<proteinExistence type="predicted"/>
<accession>Q2NPY7</accession>
<keyword evidence="2" id="KW-0614">Plasmid</keyword>
<reference evidence="2 3" key="1">
    <citation type="journal article" date="2006" name="Genome Res.">
        <title>Massive genome erosion and functional adaptations provide insights into the symbiotic lifestyle of Sodalis glossinidius in the tsetse host.</title>
        <authorList>
            <person name="Toh H."/>
            <person name="Weiss B.L."/>
            <person name="Perkin S.A.H."/>
            <person name="Yamashita A."/>
            <person name="Oshima K."/>
            <person name="Hattori M."/>
            <person name="Aksoy S."/>
        </authorList>
    </citation>
    <scope>NUCLEOTIDE SEQUENCE [LARGE SCALE GENOMIC DNA]</scope>
    <source>
        <strain evidence="3">morsitans</strain>
    </source>
</reference>
<sequence length="102" mass="11750">MRASLIENHLPPFFDRAVRYIHTPTNIFGGQALQGEEDDFPLFLCKPRISLKRRRTRRFPVNAFQRRANLNGRAWQMVPMHSNSTSSDGSSTQSNCGQKSNW</sequence>
<feature type="compositionally biased region" description="Low complexity" evidence="1">
    <location>
        <begin position="82"/>
        <end position="95"/>
    </location>
</feature>
<evidence type="ECO:0000256" key="1">
    <source>
        <dbReference type="SAM" id="MobiDB-lite"/>
    </source>
</evidence>
<evidence type="ECO:0000313" key="2">
    <source>
        <dbReference type="EMBL" id="BAE75788.1"/>
    </source>
</evidence>
<dbReference type="KEGG" id="sgl:SGP3_0004"/>
<dbReference type="EMBL" id="AP008235">
    <property type="protein sequence ID" value="BAE75788.1"/>
    <property type="molecule type" value="Genomic_DNA"/>
</dbReference>
<dbReference type="HOGENOM" id="CLU_2275590_0_0_6"/>
<gene>
    <name evidence="2" type="ordered locus">SGP3_0004</name>
</gene>
<evidence type="ECO:0000313" key="3">
    <source>
        <dbReference type="Proteomes" id="UP000001932"/>
    </source>
</evidence>
<dbReference type="Proteomes" id="UP000001932">
    <property type="component" value="Plasmid pSG3"/>
</dbReference>
<feature type="region of interest" description="Disordered" evidence="1">
    <location>
        <begin position="79"/>
        <end position="102"/>
    </location>
</feature>
<keyword evidence="3" id="KW-1185">Reference proteome</keyword>
<name>Q2NPY7_SODGM</name>
<geneLocation type="plasmid" evidence="2 3">
    <name>pSG3</name>
</geneLocation>
<organism evidence="2 3">
    <name type="scientific">Sodalis glossinidius (strain morsitans)</name>
    <dbReference type="NCBI Taxonomy" id="343509"/>
    <lineage>
        <taxon>Bacteria</taxon>
        <taxon>Pseudomonadati</taxon>
        <taxon>Pseudomonadota</taxon>
        <taxon>Gammaproteobacteria</taxon>
        <taxon>Enterobacterales</taxon>
        <taxon>Bruguierivoracaceae</taxon>
        <taxon>Sodalis</taxon>
    </lineage>
</organism>
<dbReference type="AlphaFoldDB" id="Q2NPY7"/>